<dbReference type="SUPFAM" id="SSF51735">
    <property type="entry name" value="NAD(P)-binding Rossmann-fold domains"/>
    <property type="match status" value="1"/>
</dbReference>
<evidence type="ECO:0000313" key="3">
    <source>
        <dbReference type="EnsemblMetazoa" id="CLYHEMP005653.3"/>
    </source>
</evidence>
<proteinExistence type="inferred from homology"/>
<dbReference type="PRINTS" id="PR00080">
    <property type="entry name" value="SDRFAMILY"/>
</dbReference>
<protein>
    <recommendedName>
        <fullName evidence="5">Dehydrogenase/reductase SDR family member 4</fullName>
    </recommendedName>
</protein>
<dbReference type="NCBIfam" id="NF005559">
    <property type="entry name" value="PRK07231.1"/>
    <property type="match status" value="1"/>
</dbReference>
<reference evidence="3" key="1">
    <citation type="submission" date="2021-01" db="UniProtKB">
        <authorList>
            <consortium name="EnsemblMetazoa"/>
        </authorList>
    </citation>
    <scope>IDENTIFICATION</scope>
</reference>
<dbReference type="Pfam" id="PF13561">
    <property type="entry name" value="adh_short_C2"/>
    <property type="match status" value="1"/>
</dbReference>
<evidence type="ECO:0000256" key="1">
    <source>
        <dbReference type="ARBA" id="ARBA00006484"/>
    </source>
</evidence>
<dbReference type="FunFam" id="3.40.50.720:FF:000084">
    <property type="entry name" value="Short-chain dehydrogenase reductase"/>
    <property type="match status" value="1"/>
</dbReference>
<accession>A0A7M5U3B6</accession>
<keyword evidence="2" id="KW-0560">Oxidoreductase</keyword>
<dbReference type="InterPro" id="IPR036291">
    <property type="entry name" value="NAD(P)-bd_dom_sf"/>
</dbReference>
<dbReference type="AlphaFoldDB" id="A0A7M5U3B6"/>
<dbReference type="InterPro" id="IPR020904">
    <property type="entry name" value="Sc_DH/Rdtase_CS"/>
</dbReference>
<dbReference type="GO" id="GO:0004090">
    <property type="term" value="F:carbonyl reductase (NADPH) activity"/>
    <property type="evidence" value="ECO:0007669"/>
    <property type="project" value="TreeGrafter"/>
</dbReference>
<keyword evidence="4" id="KW-1185">Reference proteome</keyword>
<organism evidence="3 4">
    <name type="scientific">Clytia hemisphaerica</name>
    <dbReference type="NCBI Taxonomy" id="252671"/>
    <lineage>
        <taxon>Eukaryota</taxon>
        <taxon>Metazoa</taxon>
        <taxon>Cnidaria</taxon>
        <taxon>Hydrozoa</taxon>
        <taxon>Hydroidolina</taxon>
        <taxon>Leptothecata</taxon>
        <taxon>Obeliida</taxon>
        <taxon>Clytiidae</taxon>
        <taxon>Clytia</taxon>
    </lineage>
</organism>
<dbReference type="Gene3D" id="3.40.50.720">
    <property type="entry name" value="NAD(P)-binding Rossmann-like Domain"/>
    <property type="match status" value="1"/>
</dbReference>
<dbReference type="PANTHER" id="PTHR43943">
    <property type="entry name" value="DEHYDROGENASE/REDUCTASE (SDR FAMILY) MEMBER 4"/>
    <property type="match status" value="1"/>
</dbReference>
<evidence type="ECO:0008006" key="5">
    <source>
        <dbReference type="Google" id="ProtNLM"/>
    </source>
</evidence>
<dbReference type="PROSITE" id="PS00061">
    <property type="entry name" value="ADH_SHORT"/>
    <property type="match status" value="1"/>
</dbReference>
<dbReference type="EnsemblMetazoa" id="CLYHEMT005653.3">
    <property type="protein sequence ID" value="CLYHEMP005653.3"/>
    <property type="gene ID" value="CLYHEMG005653"/>
</dbReference>
<dbReference type="Proteomes" id="UP000594262">
    <property type="component" value="Unplaced"/>
</dbReference>
<evidence type="ECO:0000256" key="2">
    <source>
        <dbReference type="ARBA" id="ARBA00023002"/>
    </source>
</evidence>
<dbReference type="PANTHER" id="PTHR43943:SF2">
    <property type="entry name" value="DEHYDROGENASE_REDUCTASE 4"/>
    <property type="match status" value="1"/>
</dbReference>
<evidence type="ECO:0000313" key="4">
    <source>
        <dbReference type="Proteomes" id="UP000594262"/>
    </source>
</evidence>
<dbReference type="OrthoDB" id="1669814at2759"/>
<name>A0A7M5U3B6_9CNID</name>
<comment type="similarity">
    <text evidence="1">Belongs to the short-chain dehydrogenases/reductases (SDR) family.</text>
</comment>
<dbReference type="PRINTS" id="PR00081">
    <property type="entry name" value="GDHRDH"/>
</dbReference>
<sequence length="276" mass="29681">FRLKKHKKITKKSLASKLQTKMPQISKRLEGKVAIVTASTAGIGYAIAEGLAENGAKVVISSRKETNVEEALQQLKSKGLDVSGCVCHVGKTEDRAKLLELTLKQYGQLDILVNNAGISPAFGPLLKTTSEQWDKIFSVNVKAGFQFVQEAMPHLQQTNGSVIFNSSMAAYNPIQMIGAYSISKTAILGLVKALASECGPMGIRVNGIAPGVIETQMNEMPLSNDAYREQVLKTIPLNRFGKPSELAGLAVFLSSDEASYITGETIMVTGGVHSRL</sequence>
<dbReference type="InterPro" id="IPR002347">
    <property type="entry name" value="SDR_fam"/>
</dbReference>